<dbReference type="RefSeq" id="WP_075072380.1">
    <property type="nucleotide sequence ID" value="NZ_DF967972.1"/>
</dbReference>
<dbReference type="EMBL" id="DF967972">
    <property type="protein sequence ID" value="GAP13010.1"/>
    <property type="molecule type" value="Genomic_DNA"/>
</dbReference>
<accession>A0A0S7BG51</accession>
<evidence type="ECO:0008006" key="3">
    <source>
        <dbReference type="Google" id="ProtNLM"/>
    </source>
</evidence>
<keyword evidence="2" id="KW-1185">Reference proteome</keyword>
<evidence type="ECO:0000313" key="2">
    <source>
        <dbReference type="Proteomes" id="UP000055060"/>
    </source>
</evidence>
<dbReference type="Proteomes" id="UP000055060">
    <property type="component" value="Unassembled WGS sequence"/>
</dbReference>
<sequence>MAQLTPSELVYLNGEQFAGEPRASRRTRLLHSGREVHLAQLVQAALASALLANLQTGTLLLSQREHSRWFGLVKKEILSVEPTGKSADWPAQTLEADVLAAAGSSDVHKESGDLARLIYVWLKTSYDDPFAEVVTRIQNGLAARGLLNVIEERKLLSVKRSYAVPPETLALAQDIKSIQNMLEQFQVARPQLWPLLLETIKKAVMLRQGLRETDLMDVEKGPPGEA</sequence>
<proteinExistence type="predicted"/>
<protein>
    <recommendedName>
        <fullName evidence="3">Golgi phosphoprotein 3</fullName>
    </recommendedName>
</protein>
<organism evidence="1">
    <name type="scientific">Longilinea arvoryzae</name>
    <dbReference type="NCBI Taxonomy" id="360412"/>
    <lineage>
        <taxon>Bacteria</taxon>
        <taxon>Bacillati</taxon>
        <taxon>Chloroflexota</taxon>
        <taxon>Anaerolineae</taxon>
        <taxon>Anaerolineales</taxon>
        <taxon>Anaerolineaceae</taxon>
        <taxon>Longilinea</taxon>
    </lineage>
</organism>
<gene>
    <name evidence="1" type="ORF">LARV_00751</name>
</gene>
<reference evidence="1" key="1">
    <citation type="submission" date="2015-07" db="EMBL/GenBank/DDBJ databases">
        <title>Draft Genome Sequences of Anaerolinea thermolimosa IMO-1, Bellilinea caldifistulae GOMI-1, Leptolinea tardivitalis YMTK-2, Levilinea saccharolytica KIBI-1,Longilinea arvoryzae KOME-1, Previously Described as Members of the Anaerolineaceae (Chloroflexi).</title>
        <authorList>
            <person name="Sekiguchi Y."/>
            <person name="Ohashi A."/>
            <person name="Matsuura N."/>
            <person name="Tourlousse M.D."/>
        </authorList>
    </citation>
    <scope>NUCLEOTIDE SEQUENCE [LARGE SCALE GENOMIC DNA]</scope>
    <source>
        <strain evidence="1">KOME-1</strain>
    </source>
</reference>
<dbReference type="AlphaFoldDB" id="A0A0S7BG51"/>
<evidence type="ECO:0000313" key="1">
    <source>
        <dbReference type="EMBL" id="GAP13010.1"/>
    </source>
</evidence>
<name>A0A0S7BG51_9CHLR</name>